<dbReference type="EMBL" id="AWUE01020823">
    <property type="protein sequence ID" value="OMO65584.1"/>
    <property type="molecule type" value="Genomic_DNA"/>
</dbReference>
<reference evidence="3" key="1">
    <citation type="submission" date="2013-09" db="EMBL/GenBank/DDBJ databases">
        <title>Corchorus olitorius genome sequencing.</title>
        <authorList>
            <person name="Alam M."/>
            <person name="Haque M.S."/>
            <person name="Islam M.S."/>
            <person name="Emdad E.M."/>
            <person name="Islam M.M."/>
            <person name="Ahmed B."/>
            <person name="Halim A."/>
            <person name="Hossen Q.M.M."/>
            <person name="Hossain M.Z."/>
            <person name="Ahmed R."/>
            <person name="Khan M.M."/>
            <person name="Islam R."/>
            <person name="Rashid M.M."/>
            <person name="Khan S.A."/>
            <person name="Rahman M.S."/>
            <person name="Alam M."/>
            <person name="Yahiya A.S."/>
            <person name="Khan M.S."/>
            <person name="Azam M.S."/>
            <person name="Haque T."/>
            <person name="Lashkar M.Z.H."/>
            <person name="Akhand A.I."/>
            <person name="Morshed G."/>
            <person name="Roy S."/>
            <person name="Uddin K.S."/>
            <person name="Rabeya T."/>
            <person name="Hossain A.S."/>
            <person name="Chowdhury A."/>
            <person name="Snigdha A.R."/>
            <person name="Mortoza M.S."/>
            <person name="Matin S.A."/>
            <person name="Hoque S.M.E."/>
            <person name="Islam M.K."/>
            <person name="Roy D.K."/>
            <person name="Haider R."/>
            <person name="Moosa M.M."/>
            <person name="Elias S.M."/>
            <person name="Hasan A.M."/>
            <person name="Jahan S."/>
            <person name="Shafiuddin M."/>
            <person name="Mahmood N."/>
            <person name="Shommy N.S."/>
        </authorList>
    </citation>
    <scope>NUCLEOTIDE SEQUENCE [LARGE SCALE GENOMIC DNA]</scope>
    <source>
        <strain evidence="3">cv. O-4</strain>
    </source>
</reference>
<comment type="caution">
    <text evidence="2">The sequence shown here is derived from an EMBL/GenBank/DDBJ whole genome shotgun (WGS) entry which is preliminary data.</text>
</comment>
<keyword evidence="3" id="KW-1185">Reference proteome</keyword>
<gene>
    <name evidence="2" type="ORF">COLO4_31120</name>
</gene>
<organism evidence="2 3">
    <name type="scientific">Corchorus olitorius</name>
    <dbReference type="NCBI Taxonomy" id="93759"/>
    <lineage>
        <taxon>Eukaryota</taxon>
        <taxon>Viridiplantae</taxon>
        <taxon>Streptophyta</taxon>
        <taxon>Embryophyta</taxon>
        <taxon>Tracheophyta</taxon>
        <taxon>Spermatophyta</taxon>
        <taxon>Magnoliopsida</taxon>
        <taxon>eudicotyledons</taxon>
        <taxon>Gunneridae</taxon>
        <taxon>Pentapetalae</taxon>
        <taxon>rosids</taxon>
        <taxon>malvids</taxon>
        <taxon>Malvales</taxon>
        <taxon>Malvaceae</taxon>
        <taxon>Grewioideae</taxon>
        <taxon>Apeibeae</taxon>
        <taxon>Corchorus</taxon>
    </lineage>
</organism>
<sequence>MGEIVINGGSKRYMKSENGEDEESEEYEVEELRDRMKSSRGSRFNLIANEFGLAAGRARRRFSRQTVIDGIKDLSRGVSIHPDNRDSQTYRIVYKRSSIAIS</sequence>
<proteinExistence type="predicted"/>
<dbReference type="Proteomes" id="UP000187203">
    <property type="component" value="Unassembled WGS sequence"/>
</dbReference>
<dbReference type="AlphaFoldDB" id="A0A1R3H5H0"/>
<evidence type="ECO:0000313" key="3">
    <source>
        <dbReference type="Proteomes" id="UP000187203"/>
    </source>
</evidence>
<evidence type="ECO:0000256" key="1">
    <source>
        <dbReference type="SAM" id="MobiDB-lite"/>
    </source>
</evidence>
<protein>
    <submittedName>
        <fullName evidence="2">Uncharacterized protein</fullName>
    </submittedName>
</protein>
<accession>A0A1R3H5H0</accession>
<dbReference type="OrthoDB" id="1708647at2759"/>
<name>A0A1R3H5H0_9ROSI</name>
<evidence type="ECO:0000313" key="2">
    <source>
        <dbReference type="EMBL" id="OMO65584.1"/>
    </source>
</evidence>
<feature type="region of interest" description="Disordered" evidence="1">
    <location>
        <begin position="1"/>
        <end position="26"/>
    </location>
</feature>